<evidence type="ECO:0000313" key="2">
    <source>
        <dbReference type="EMBL" id="BAG01695.1"/>
    </source>
</evidence>
<evidence type="ECO:0000313" key="3">
    <source>
        <dbReference type="Proteomes" id="UP000001510"/>
    </source>
</evidence>
<dbReference type="AlphaFoldDB" id="B0JWL5"/>
<keyword evidence="3" id="KW-1185">Reference proteome</keyword>
<organism evidence="2 3">
    <name type="scientific">Microcystis aeruginosa (strain NIES-843 / IAM M-2473)</name>
    <dbReference type="NCBI Taxonomy" id="449447"/>
    <lineage>
        <taxon>Bacteria</taxon>
        <taxon>Bacillati</taxon>
        <taxon>Cyanobacteriota</taxon>
        <taxon>Cyanophyceae</taxon>
        <taxon>Oscillatoriophycideae</taxon>
        <taxon>Chroococcales</taxon>
        <taxon>Microcystaceae</taxon>
        <taxon>Microcystis</taxon>
    </lineage>
</organism>
<protein>
    <submittedName>
        <fullName evidence="2">Uncharacterized protein</fullName>
    </submittedName>
</protein>
<sequence length="53" mass="6027">MILATSHNQYNYIISPIVLLVYRVLGVGWGSQNIMTSIPLVEGLIKTRRKQLK</sequence>
<evidence type="ECO:0000256" key="1">
    <source>
        <dbReference type="SAM" id="Phobius"/>
    </source>
</evidence>
<dbReference type="EnsemblBacteria" id="BAG01695">
    <property type="protein sequence ID" value="BAG01695"/>
    <property type="gene ID" value="MAE_18730"/>
</dbReference>
<dbReference type="HOGENOM" id="CLU_3063466_0_0_3"/>
<dbReference type="KEGG" id="mar:MAE_18730"/>
<dbReference type="PaxDb" id="449447-MAE_18730"/>
<dbReference type="EMBL" id="AP009552">
    <property type="protein sequence ID" value="BAG01695.1"/>
    <property type="molecule type" value="Genomic_DNA"/>
</dbReference>
<keyword evidence="1" id="KW-0472">Membrane</keyword>
<dbReference type="Proteomes" id="UP000001510">
    <property type="component" value="Chromosome"/>
</dbReference>
<name>B0JWL5_MICAN</name>
<accession>B0JWL5</accession>
<proteinExistence type="predicted"/>
<gene>
    <name evidence="2" type="ordered locus">MAE_18730</name>
</gene>
<feature type="transmembrane region" description="Helical" evidence="1">
    <location>
        <begin position="12"/>
        <end position="30"/>
    </location>
</feature>
<reference evidence="2 3" key="1">
    <citation type="journal article" date="2007" name="DNA Res.">
        <title>Complete genomic structure of the bloom-forming toxic cyanobacterium Microcystis aeruginosa NIES-843.</title>
        <authorList>
            <person name="Kaneko T."/>
            <person name="Nakajima N."/>
            <person name="Okamoto S."/>
            <person name="Suzuki I."/>
            <person name="Tanabe Y."/>
            <person name="Tamaoki M."/>
            <person name="Nakamura Y."/>
            <person name="Kasai F."/>
            <person name="Watanabe A."/>
            <person name="Kawashima K."/>
            <person name="Kishida Y."/>
            <person name="Ono A."/>
            <person name="Shimizu Y."/>
            <person name="Takahashi C."/>
            <person name="Minami C."/>
            <person name="Fujishiro T."/>
            <person name="Kohara M."/>
            <person name="Katoh M."/>
            <person name="Nakazaki N."/>
            <person name="Nakayama S."/>
            <person name="Yamada M."/>
            <person name="Tabata S."/>
            <person name="Watanabe M.M."/>
        </authorList>
    </citation>
    <scope>NUCLEOTIDE SEQUENCE [LARGE SCALE GENOMIC DNA]</scope>
    <source>
        <strain evidence="3">NIES-843 / IAM M-247</strain>
    </source>
</reference>
<keyword evidence="1" id="KW-0812">Transmembrane</keyword>
<keyword evidence="1" id="KW-1133">Transmembrane helix</keyword>